<gene>
    <name evidence="1" type="ORF">GCM10022255_034550</name>
</gene>
<evidence type="ECO:0000313" key="1">
    <source>
        <dbReference type="EMBL" id="GAA4249643.1"/>
    </source>
</evidence>
<comment type="caution">
    <text evidence="1">The sequence shown here is derived from an EMBL/GenBank/DDBJ whole genome shotgun (WGS) entry which is preliminary data.</text>
</comment>
<evidence type="ECO:0000313" key="2">
    <source>
        <dbReference type="Proteomes" id="UP001500620"/>
    </source>
</evidence>
<dbReference type="PANTHER" id="PTHR11102:SF160">
    <property type="entry name" value="ERAD-ASSOCIATED E3 UBIQUITIN-PROTEIN LIGASE COMPONENT HRD3"/>
    <property type="match status" value="1"/>
</dbReference>
<dbReference type="InterPro" id="IPR011990">
    <property type="entry name" value="TPR-like_helical_dom_sf"/>
</dbReference>
<dbReference type="InterPro" id="IPR050767">
    <property type="entry name" value="Sel1_AlgK"/>
</dbReference>
<sequence>MGLDEITDDGLLALAEDGDPGVREDACVALAGRINRGDMMIGILPLTATGVVVAGLSAAGRSGSARAWRELGVCYLGPDGDRLPPANWPPAPYAADETADPDGCALRCFAAAAQLGDRDGAMLFARASREAPAPARAAARELLLPHAQTDAAAGYQMGLLEQWLDRPAAAVEHHLRAAGQGDADAAFELYVLFSTGSGVERDADEAREWLERAADLGQPRALYNMGAAHATGTGAPLDMDRAVSYYERAARSGNPRAAATLGVMYLTGGGVDEDRDRAEHWLDLADELGHPVDDWLAQLGLQRP</sequence>
<proteinExistence type="predicted"/>
<dbReference type="Proteomes" id="UP001500620">
    <property type="component" value="Unassembled WGS sequence"/>
</dbReference>
<dbReference type="RefSeq" id="WP_345127906.1">
    <property type="nucleotide sequence ID" value="NZ_BAABAT010000008.1"/>
</dbReference>
<accession>A0ABP8D815</accession>
<dbReference type="Pfam" id="PF08238">
    <property type="entry name" value="Sel1"/>
    <property type="match status" value="4"/>
</dbReference>
<dbReference type="InterPro" id="IPR006597">
    <property type="entry name" value="Sel1-like"/>
</dbReference>
<organism evidence="1 2">
    <name type="scientific">Dactylosporangium darangshiense</name>
    <dbReference type="NCBI Taxonomy" id="579108"/>
    <lineage>
        <taxon>Bacteria</taxon>
        <taxon>Bacillati</taxon>
        <taxon>Actinomycetota</taxon>
        <taxon>Actinomycetes</taxon>
        <taxon>Micromonosporales</taxon>
        <taxon>Micromonosporaceae</taxon>
        <taxon>Dactylosporangium</taxon>
    </lineage>
</organism>
<dbReference type="EMBL" id="BAABAT010000008">
    <property type="protein sequence ID" value="GAA4249643.1"/>
    <property type="molecule type" value="Genomic_DNA"/>
</dbReference>
<name>A0ABP8D815_9ACTN</name>
<dbReference type="PANTHER" id="PTHR11102">
    <property type="entry name" value="SEL-1-LIKE PROTEIN"/>
    <property type="match status" value="1"/>
</dbReference>
<dbReference type="SUPFAM" id="SSF81901">
    <property type="entry name" value="HCP-like"/>
    <property type="match status" value="1"/>
</dbReference>
<evidence type="ECO:0008006" key="3">
    <source>
        <dbReference type="Google" id="ProtNLM"/>
    </source>
</evidence>
<dbReference type="SMART" id="SM00671">
    <property type="entry name" value="SEL1"/>
    <property type="match status" value="3"/>
</dbReference>
<reference evidence="2" key="1">
    <citation type="journal article" date="2019" name="Int. J. Syst. Evol. Microbiol.">
        <title>The Global Catalogue of Microorganisms (GCM) 10K type strain sequencing project: providing services to taxonomists for standard genome sequencing and annotation.</title>
        <authorList>
            <consortium name="The Broad Institute Genomics Platform"/>
            <consortium name="The Broad Institute Genome Sequencing Center for Infectious Disease"/>
            <person name="Wu L."/>
            <person name="Ma J."/>
        </authorList>
    </citation>
    <scope>NUCLEOTIDE SEQUENCE [LARGE SCALE GENOMIC DNA]</scope>
    <source>
        <strain evidence="2">JCM 17441</strain>
    </source>
</reference>
<keyword evidence="2" id="KW-1185">Reference proteome</keyword>
<dbReference type="Gene3D" id="1.25.40.10">
    <property type="entry name" value="Tetratricopeptide repeat domain"/>
    <property type="match status" value="1"/>
</dbReference>
<protein>
    <recommendedName>
        <fullName evidence="3">Sel1 repeat family protein</fullName>
    </recommendedName>
</protein>